<sequence>MKKLVAWIMIGAMVASLRMPNPPEQTSNTPLWMRYPVISPDGKTIVFTYKGDIYQVAATGGTAVPITLSEAYDFMPVFSPDGKTIYFASDRYGNFDVFSVPLEGGTTKRLTLHSSNDYPQCLSPDGKRVVFIASRVDNAAMSQFPYGALGEIYSVGIDGGREKQELSITAENIKWNKAGTKMIFHDKKGYEDQWRKHHRSSVTRDLWMYEKTGDHFTKLTEFDGEDRNPVWNNDESSIFYLSEKSGSFNVWKMNPNSPASATQVSKFDKNPVRFLSISDNNILCYGYDGEIYTQKEGANPEKIAIKINTEDRSADLQNKAETGGAGEIAASPNGKEVVFTNHGDVFAVSLENGVTKQITNTPEEERNVSFSPDGKAILYASERNKIWGVYQTTMVRKEDSYFYASTLLKEEALVVTENESFQPQYSPDGKEIAFLENRTAVSIYNLASKKIRNVLPATKNYSYSDGDQTFNWAPDSKYILVSFLQDGNWHEQIGLIDVTGSKPMLELTQNGFSNGGPKFQMDGKAVLWFSNRDGMKNVASHGSQQDAYALFLDQNAYDLFKMKKADYELWKEQKEKNDKEKEKSKEAEPKKGKGEKADTTKKTEPLKIDMNGLMDRQVRLTEHSSFLQDAFLDPKGEKLVYITPNEDGNNVYVRNFKDHETKMLIPLKAGGIWSTSMDKDGKNIFAVIDGKLTRLDLEKGERKDIPFKAERTHDSYAERAYLFEHMWRQVKAKFYVADLQGTDWDYYKTTYEKFLPHINNNYDFAEMASELLGELNASHTGCRFYSRKENGDETAQLGVILDETFTGTGLKIAEILDKGPLVSSETKIKAGAIIEKIDGVEIKPEMNYYYLLNRKTGKTLLLSIFDPASGKRWEETIKPISAGAQSELLYQRWVKRMQAMTEKLSGGKLGYMHVRGMNDNSYREFYNQVMGKYINKDALIVDTRFNGGGWLHDDLATFLSGKQYINFVPRGQKIGIEPGSKWTKPSCVIMGEGNYSDAHMFPVVYKTLNIGKLVGMPVPGTGTAVWWETLQDNSLVFGIPQVGVMTMDGKYYENNQCEPDYKVANDYNTMLKGEDAQLKKAVEVLLGK</sequence>
<dbReference type="InterPro" id="IPR011042">
    <property type="entry name" value="6-blade_b-propeller_TolB-like"/>
</dbReference>
<evidence type="ECO:0000313" key="13">
    <source>
        <dbReference type="EMBL" id="TSJ45016.1"/>
    </source>
</evidence>
<evidence type="ECO:0000256" key="5">
    <source>
        <dbReference type="ARBA" id="ARBA00022801"/>
    </source>
</evidence>
<dbReference type="InterPro" id="IPR036034">
    <property type="entry name" value="PDZ_sf"/>
</dbReference>
<dbReference type="PANTHER" id="PTHR43253">
    <property type="entry name" value="TRICORN PROTEASE HOMOLOG 2-RELATED"/>
    <property type="match status" value="1"/>
</dbReference>
<evidence type="ECO:0000256" key="8">
    <source>
        <dbReference type="PIRSR" id="PIRSR036421-1"/>
    </source>
</evidence>
<proteinExistence type="inferred from homology"/>
<dbReference type="CDD" id="cd07562">
    <property type="entry name" value="Peptidase_S41_TRI"/>
    <property type="match status" value="1"/>
</dbReference>
<dbReference type="Gene3D" id="3.30.750.44">
    <property type="match status" value="1"/>
</dbReference>
<dbReference type="OrthoDB" id="9815657at2"/>
<accession>A0A556MYM4</accession>
<dbReference type="InterPro" id="IPR012393">
    <property type="entry name" value="Tricorn_protease"/>
</dbReference>
<dbReference type="EMBL" id="VLPL01000004">
    <property type="protein sequence ID" value="TSJ45016.1"/>
    <property type="molecule type" value="Genomic_DNA"/>
</dbReference>
<dbReference type="Pfam" id="PF14684">
    <property type="entry name" value="Tricorn_C1"/>
    <property type="match status" value="1"/>
</dbReference>
<dbReference type="AlphaFoldDB" id="A0A556MYM4"/>
<evidence type="ECO:0000256" key="6">
    <source>
        <dbReference type="ARBA" id="ARBA00022825"/>
    </source>
</evidence>
<dbReference type="InterPro" id="IPR011659">
    <property type="entry name" value="WD40"/>
</dbReference>
<dbReference type="Pfam" id="PF07676">
    <property type="entry name" value="PD40"/>
    <property type="match status" value="1"/>
</dbReference>
<evidence type="ECO:0000256" key="4">
    <source>
        <dbReference type="ARBA" id="ARBA00022670"/>
    </source>
</evidence>
<feature type="domain" description="Tail specific protease" evidence="11">
    <location>
        <begin position="908"/>
        <end position="1063"/>
    </location>
</feature>
<dbReference type="Gene3D" id="3.90.226.10">
    <property type="entry name" value="2-enoyl-CoA Hydratase, Chain A, domain 1"/>
    <property type="match status" value="1"/>
</dbReference>
<dbReference type="InterPro" id="IPR028204">
    <property type="entry name" value="Tricorn_C1"/>
</dbReference>
<feature type="site" description="Transition state stabilizer; via amide nitrogen" evidence="9">
    <location>
        <position position="997"/>
    </location>
</feature>
<dbReference type="SUPFAM" id="SSF50156">
    <property type="entry name" value="PDZ domain-like"/>
    <property type="match status" value="1"/>
</dbReference>
<dbReference type="GO" id="GO:0005737">
    <property type="term" value="C:cytoplasm"/>
    <property type="evidence" value="ECO:0007669"/>
    <property type="project" value="UniProtKB-SubCell"/>
</dbReference>
<dbReference type="GO" id="GO:0008236">
    <property type="term" value="F:serine-type peptidase activity"/>
    <property type="evidence" value="ECO:0007669"/>
    <property type="project" value="UniProtKB-UniRule"/>
</dbReference>
<comment type="subcellular location">
    <subcellularLocation>
        <location evidence="1 7">Cytoplasm</location>
    </subcellularLocation>
</comment>
<dbReference type="SUPFAM" id="SSF52096">
    <property type="entry name" value="ClpP/crotonase"/>
    <property type="match status" value="1"/>
</dbReference>
<evidence type="ECO:0000256" key="9">
    <source>
        <dbReference type="PIRSR" id="PIRSR036421-3"/>
    </source>
</evidence>
<evidence type="ECO:0000256" key="3">
    <source>
        <dbReference type="ARBA" id="ARBA00022490"/>
    </source>
</evidence>
<evidence type="ECO:0000313" key="14">
    <source>
        <dbReference type="Proteomes" id="UP000316008"/>
    </source>
</evidence>
<evidence type="ECO:0000256" key="7">
    <source>
        <dbReference type="PIRNR" id="PIRNR036421"/>
    </source>
</evidence>
<evidence type="ECO:0000259" key="11">
    <source>
        <dbReference type="Pfam" id="PF03572"/>
    </source>
</evidence>
<reference evidence="13 14" key="1">
    <citation type="submission" date="2019-07" db="EMBL/GenBank/DDBJ databases">
        <authorList>
            <person name="Huq M.A."/>
        </authorList>
    </citation>
    <scope>NUCLEOTIDE SEQUENCE [LARGE SCALE GENOMIC DNA]</scope>
    <source>
        <strain evidence="13 14">MAH-3</strain>
    </source>
</reference>
<name>A0A556MYM4_9FLAO</name>
<dbReference type="InterPro" id="IPR005151">
    <property type="entry name" value="Tail-specific_protease"/>
</dbReference>
<feature type="active site" description="Charge relay system" evidence="8">
    <location>
        <position position="779"/>
    </location>
</feature>
<dbReference type="GO" id="GO:0006508">
    <property type="term" value="P:proteolysis"/>
    <property type="evidence" value="ECO:0007669"/>
    <property type="project" value="UniProtKB-UniRule"/>
</dbReference>
<dbReference type="Pfam" id="PF26549">
    <property type="entry name" value="Tricorn_N"/>
    <property type="match status" value="1"/>
</dbReference>
<feature type="region of interest" description="Disordered" evidence="10">
    <location>
        <begin position="573"/>
        <end position="602"/>
    </location>
</feature>
<feature type="domain" description="Tricorn protease C1" evidence="12">
    <location>
        <begin position="716"/>
        <end position="773"/>
    </location>
</feature>
<keyword evidence="4 7" id="KW-0645">Protease</keyword>
<keyword evidence="5 7" id="KW-0378">Hydrolase</keyword>
<comment type="function">
    <text evidence="7">Degrades oligopeptides.</text>
</comment>
<feature type="active site" description="Nucleophile" evidence="8">
    <location>
        <position position="996"/>
    </location>
</feature>
<dbReference type="Proteomes" id="UP000316008">
    <property type="component" value="Unassembled WGS sequence"/>
</dbReference>
<comment type="similarity">
    <text evidence="2 7">Belongs to the peptidase S41B family.</text>
</comment>
<evidence type="ECO:0000256" key="2">
    <source>
        <dbReference type="ARBA" id="ARBA00008524"/>
    </source>
</evidence>
<evidence type="ECO:0000256" key="10">
    <source>
        <dbReference type="SAM" id="MobiDB-lite"/>
    </source>
</evidence>
<dbReference type="SUPFAM" id="SSF69304">
    <property type="entry name" value="Tricorn protease N-terminal domain"/>
    <property type="match status" value="2"/>
</dbReference>
<dbReference type="InterPro" id="IPR029045">
    <property type="entry name" value="ClpP/crotonase-like_dom_sf"/>
</dbReference>
<dbReference type="Pfam" id="PF03572">
    <property type="entry name" value="Peptidase_S41"/>
    <property type="match status" value="1"/>
</dbReference>
<keyword evidence="14" id="KW-1185">Reference proteome</keyword>
<keyword evidence="6 7" id="KW-0720">Serine protease</keyword>
<organism evidence="13 14">
    <name type="scientific">Fluviicola chungangensis</name>
    <dbReference type="NCBI Taxonomy" id="2597671"/>
    <lineage>
        <taxon>Bacteria</taxon>
        <taxon>Pseudomonadati</taxon>
        <taxon>Bacteroidota</taxon>
        <taxon>Flavobacteriia</taxon>
        <taxon>Flavobacteriales</taxon>
        <taxon>Crocinitomicaceae</taxon>
        <taxon>Fluviicola</taxon>
    </lineage>
</organism>
<dbReference type="EC" id="3.4.21.-" evidence="7"/>
<keyword evidence="3 7" id="KW-0963">Cytoplasm</keyword>
<comment type="caution">
    <text evidence="13">The sequence shown here is derived from an EMBL/GenBank/DDBJ whole genome shotgun (WGS) entry which is preliminary data.</text>
</comment>
<evidence type="ECO:0000259" key="12">
    <source>
        <dbReference type="Pfam" id="PF14684"/>
    </source>
</evidence>
<gene>
    <name evidence="13" type="ORF">FO442_10495</name>
</gene>
<feature type="active site" description="Charge relay system" evidence="8">
    <location>
        <position position="1053"/>
    </location>
</feature>
<evidence type="ECO:0000256" key="1">
    <source>
        <dbReference type="ARBA" id="ARBA00004496"/>
    </source>
</evidence>
<dbReference type="RefSeq" id="WP_144333136.1">
    <property type="nucleotide sequence ID" value="NZ_VLPL01000004.1"/>
</dbReference>
<dbReference type="Gene3D" id="2.120.10.60">
    <property type="entry name" value="Tricorn protease N-terminal domain"/>
    <property type="match status" value="2"/>
</dbReference>
<dbReference type="PANTHER" id="PTHR43253:SF1">
    <property type="entry name" value="TRICORN PROTEASE HOMOLOG 2-RELATED"/>
    <property type="match status" value="1"/>
</dbReference>
<protein>
    <recommendedName>
        <fullName evidence="7">Tricorn protease homolog</fullName>
        <ecNumber evidence="7">3.4.21.-</ecNumber>
    </recommendedName>
</protein>
<dbReference type="PIRSF" id="PIRSF036421">
    <property type="entry name" value="Tricorn_protease"/>
    <property type="match status" value="1"/>
</dbReference>
<dbReference type="Gene3D" id="2.120.10.30">
    <property type="entry name" value="TolB, C-terminal domain"/>
    <property type="match status" value="1"/>
</dbReference>